<protein>
    <submittedName>
        <fullName evidence="2">Putative endo-beta-1,4-glucanase D</fullName>
    </submittedName>
</protein>
<feature type="chain" id="PRO_5008905199" evidence="1">
    <location>
        <begin position="39"/>
        <end position="302"/>
    </location>
</feature>
<proteinExistence type="predicted"/>
<organism evidence="2 3">
    <name type="scientific">Orchesella cincta</name>
    <name type="common">Springtail</name>
    <name type="synonym">Podura cincta</name>
    <dbReference type="NCBI Taxonomy" id="48709"/>
    <lineage>
        <taxon>Eukaryota</taxon>
        <taxon>Metazoa</taxon>
        <taxon>Ecdysozoa</taxon>
        <taxon>Arthropoda</taxon>
        <taxon>Hexapoda</taxon>
        <taxon>Collembola</taxon>
        <taxon>Entomobryomorpha</taxon>
        <taxon>Entomobryoidea</taxon>
        <taxon>Orchesellidae</taxon>
        <taxon>Orchesellinae</taxon>
        <taxon>Orchesella</taxon>
    </lineage>
</organism>
<dbReference type="InterPro" id="IPR035914">
    <property type="entry name" value="Sperma_CUB_dom_sf"/>
</dbReference>
<accession>A0A1D2N8B1</accession>
<dbReference type="SUPFAM" id="SSF49854">
    <property type="entry name" value="Spermadhesin, CUB domain"/>
    <property type="match status" value="1"/>
</dbReference>
<evidence type="ECO:0000313" key="3">
    <source>
        <dbReference type="Proteomes" id="UP000094527"/>
    </source>
</evidence>
<evidence type="ECO:0000256" key="1">
    <source>
        <dbReference type="SAM" id="SignalP"/>
    </source>
</evidence>
<dbReference type="AlphaFoldDB" id="A0A1D2N8B1"/>
<dbReference type="OrthoDB" id="8250725at2759"/>
<keyword evidence="3" id="KW-1185">Reference proteome</keyword>
<dbReference type="Proteomes" id="UP000094527">
    <property type="component" value="Unassembled WGS sequence"/>
</dbReference>
<feature type="signal peptide" evidence="1">
    <location>
        <begin position="1"/>
        <end position="38"/>
    </location>
</feature>
<evidence type="ECO:0000313" key="2">
    <source>
        <dbReference type="EMBL" id="ODN01510.1"/>
    </source>
</evidence>
<reference evidence="2 3" key="1">
    <citation type="journal article" date="2016" name="Genome Biol. Evol.">
        <title>Gene Family Evolution Reflects Adaptation to Soil Environmental Stressors in the Genome of the Collembolan Orchesella cincta.</title>
        <authorList>
            <person name="Faddeeva-Vakhrusheva A."/>
            <person name="Derks M.F."/>
            <person name="Anvar S.Y."/>
            <person name="Agamennone V."/>
            <person name="Suring W."/>
            <person name="Smit S."/>
            <person name="van Straalen N.M."/>
            <person name="Roelofs D."/>
        </authorList>
    </citation>
    <scope>NUCLEOTIDE SEQUENCE [LARGE SCALE GENOMIC DNA]</scope>
    <source>
        <tissue evidence="2">Mixed pool</tissue>
    </source>
</reference>
<dbReference type="EMBL" id="LJIJ01000148">
    <property type="protein sequence ID" value="ODN01510.1"/>
    <property type="molecule type" value="Genomic_DNA"/>
</dbReference>
<name>A0A1D2N8B1_ORCCI</name>
<gene>
    <name evidence="2" type="ORF">Ocin01_05153</name>
</gene>
<comment type="caution">
    <text evidence="2">The sequence shown here is derived from an EMBL/GenBank/DDBJ whole genome shotgun (WGS) entry which is preliminary data.</text>
</comment>
<keyword evidence="1" id="KW-0732">Signal</keyword>
<sequence>MDSQKMSNYHFARMPNSTLLWPLFFASTFLFTISLVSGQMSTDPRLCGGYQRDNRGIIDFTFNENTAPPGIATGKKFCMWTISPTVPSEHLTYNMTIRNVNLDCAAGDRITITYFNQTNTNVTTENQLCKEPHEIWETQNYFGTVMVVILYVEESTYGKGFYLEWKEGYDSQISEWRIRNTYYSFGRPSVDPLPYFAAGFFRKEISTFGFIKGNYTQGYTMEMQFTQIENCDGQGHSCKNNTLSVFNVENDGKLRLRESFWGHNTTNFGTFENPNGFFIMVQIVDEDYAGGKFSMIYDTVRG</sequence>